<evidence type="ECO:0000256" key="2">
    <source>
        <dbReference type="SAM" id="Phobius"/>
    </source>
</evidence>
<feature type="transmembrane region" description="Helical" evidence="2">
    <location>
        <begin position="202"/>
        <end position="222"/>
    </location>
</feature>
<feature type="region of interest" description="Disordered" evidence="1">
    <location>
        <begin position="311"/>
        <end position="378"/>
    </location>
</feature>
<sequence>MSRTTTYKFCEVLGSSDDAFCAPVFCEPLSSDNGDLACAVVPDEAAGVPIATIVAPQTDLTAASILSTGTLNIGTGHGDIASTLFFFLHTSTTTALATTPIPSASGSRLGSSINSESTRSASTITPPQPSTTAPPQLSSTSTPLTSSARPPRPSSTTPAQTSFTTQGSTSTTTSSQTTSPSSQTTDITSQTAGSHQGVNIRIVAGVVVAAVLAAVGCTVLFLRLCRRPRGRPTSSSLKATHELEAAAGQSGIPAFGTRPQRDRGIRTSFDMVLVNEVSQVDGVLVSQLANVSGTEPRAAPNAPSEKLLHNIGRMRDSPATGGRTPDDRGLEHRERTRRHDTDGAVRLAGGRVGDDLGQDIDTRSDSVGSTLPPPYYQL</sequence>
<feature type="compositionally biased region" description="Low complexity" evidence="1">
    <location>
        <begin position="120"/>
        <end position="191"/>
    </location>
</feature>
<dbReference type="Proteomes" id="UP000292082">
    <property type="component" value="Unassembled WGS sequence"/>
</dbReference>
<evidence type="ECO:0000313" key="4">
    <source>
        <dbReference type="Proteomes" id="UP000292082"/>
    </source>
</evidence>
<accession>A0A4Q9PT33</accession>
<feature type="region of interest" description="Disordered" evidence="1">
    <location>
        <begin position="97"/>
        <end position="194"/>
    </location>
</feature>
<keyword evidence="4" id="KW-1185">Reference proteome</keyword>
<reference evidence="3 4" key="1">
    <citation type="submission" date="2019-01" db="EMBL/GenBank/DDBJ databases">
        <title>Draft genome sequences of three monokaryotic isolates of the white-rot basidiomycete fungus Dichomitus squalens.</title>
        <authorList>
            <consortium name="DOE Joint Genome Institute"/>
            <person name="Lopez S.C."/>
            <person name="Andreopoulos B."/>
            <person name="Pangilinan J."/>
            <person name="Lipzen A."/>
            <person name="Riley R."/>
            <person name="Ahrendt S."/>
            <person name="Ng V."/>
            <person name="Barry K."/>
            <person name="Daum C."/>
            <person name="Grigoriev I.V."/>
            <person name="Hilden K.S."/>
            <person name="Makela M.R."/>
            <person name="de Vries R.P."/>
        </authorList>
    </citation>
    <scope>NUCLEOTIDE SEQUENCE [LARGE SCALE GENOMIC DNA]</scope>
    <source>
        <strain evidence="3 4">CBS 464.89</strain>
    </source>
</reference>
<feature type="compositionally biased region" description="Polar residues" evidence="1">
    <location>
        <begin position="100"/>
        <end position="119"/>
    </location>
</feature>
<evidence type="ECO:0000313" key="3">
    <source>
        <dbReference type="EMBL" id="TBU57570.1"/>
    </source>
</evidence>
<dbReference type="AlphaFoldDB" id="A0A4Q9PT33"/>
<feature type="compositionally biased region" description="Basic and acidic residues" evidence="1">
    <location>
        <begin position="324"/>
        <end position="343"/>
    </location>
</feature>
<evidence type="ECO:0000256" key="1">
    <source>
        <dbReference type="SAM" id="MobiDB-lite"/>
    </source>
</evidence>
<proteinExistence type="predicted"/>
<protein>
    <recommendedName>
        <fullName evidence="5">Mid2 domain-containing protein</fullName>
    </recommendedName>
</protein>
<keyword evidence="2" id="KW-0812">Transmembrane</keyword>
<name>A0A4Q9PT33_9APHY</name>
<evidence type="ECO:0008006" key="5">
    <source>
        <dbReference type="Google" id="ProtNLM"/>
    </source>
</evidence>
<dbReference type="EMBL" id="ML145135">
    <property type="protein sequence ID" value="TBU57570.1"/>
    <property type="molecule type" value="Genomic_DNA"/>
</dbReference>
<keyword evidence="2" id="KW-0472">Membrane</keyword>
<organism evidence="3 4">
    <name type="scientific">Dichomitus squalens</name>
    <dbReference type="NCBI Taxonomy" id="114155"/>
    <lineage>
        <taxon>Eukaryota</taxon>
        <taxon>Fungi</taxon>
        <taxon>Dikarya</taxon>
        <taxon>Basidiomycota</taxon>
        <taxon>Agaricomycotina</taxon>
        <taxon>Agaricomycetes</taxon>
        <taxon>Polyporales</taxon>
        <taxon>Polyporaceae</taxon>
        <taxon>Dichomitus</taxon>
    </lineage>
</organism>
<keyword evidence="2" id="KW-1133">Transmembrane helix</keyword>
<gene>
    <name evidence="3" type="ORF">BD310DRAFT_539788</name>
</gene>